<feature type="transmembrane region" description="Helical" evidence="1">
    <location>
        <begin position="66"/>
        <end position="87"/>
    </location>
</feature>
<keyword evidence="1" id="KW-1133">Transmembrane helix</keyword>
<gene>
    <name evidence="2" type="ORF">KCV87_31030</name>
</gene>
<dbReference type="Proteomes" id="UP000677152">
    <property type="component" value="Chromosome"/>
</dbReference>
<dbReference type="EMBL" id="CP073249">
    <property type="protein sequence ID" value="QUF03753.1"/>
    <property type="molecule type" value="Genomic_DNA"/>
</dbReference>
<keyword evidence="1" id="KW-0812">Transmembrane</keyword>
<name>A0AA45R3M9_9PSEU</name>
<evidence type="ECO:0000256" key="1">
    <source>
        <dbReference type="SAM" id="Phobius"/>
    </source>
</evidence>
<protein>
    <submittedName>
        <fullName evidence="2">Uncharacterized protein</fullName>
    </submittedName>
</protein>
<accession>A0AA45R3M9</accession>
<dbReference type="AlphaFoldDB" id="A0AA45R3M9"/>
<evidence type="ECO:0000313" key="2">
    <source>
        <dbReference type="EMBL" id="QUF03753.1"/>
    </source>
</evidence>
<proteinExistence type="predicted"/>
<evidence type="ECO:0000313" key="3">
    <source>
        <dbReference type="Proteomes" id="UP000677152"/>
    </source>
</evidence>
<organism evidence="2 3">
    <name type="scientific">Actinosynnema pretiosum subsp. pretiosum</name>
    <dbReference type="NCBI Taxonomy" id="103721"/>
    <lineage>
        <taxon>Bacteria</taxon>
        <taxon>Bacillati</taxon>
        <taxon>Actinomycetota</taxon>
        <taxon>Actinomycetes</taxon>
        <taxon>Pseudonocardiales</taxon>
        <taxon>Pseudonocardiaceae</taxon>
        <taxon>Actinosynnema</taxon>
    </lineage>
</organism>
<sequence>MNARPSEPRHWQAAAEPSDYYTGGPTWASDPAGHALLRINRAGGPAEATAQAATEAVLVLHSIRRILLWTAVLLPLAVVLGALLLSMEPTR</sequence>
<keyword evidence="1" id="KW-0472">Membrane</keyword>
<reference evidence="2" key="1">
    <citation type="submission" date="2021-04" db="EMBL/GenBank/DDBJ databases">
        <title>Genomic sequence of Actinosynnema pretiosum subsp. pretiosum ATCC 31280 (C-14919).</title>
        <authorList>
            <person name="Bai L."/>
            <person name="Wang X."/>
            <person name="Xiao Y."/>
        </authorList>
    </citation>
    <scope>NUCLEOTIDE SEQUENCE</scope>
    <source>
        <strain evidence="2">ATCC 31280</strain>
    </source>
</reference>